<proteinExistence type="predicted"/>
<organism evidence="2 3">
    <name type="scientific">Candidatus Nephthysia bennettiae</name>
    <dbReference type="NCBI Taxonomy" id="3127016"/>
    <lineage>
        <taxon>Bacteria</taxon>
        <taxon>Bacillati</taxon>
        <taxon>Candidatus Dormiibacterota</taxon>
        <taxon>Candidatus Dormibacteria</taxon>
        <taxon>Candidatus Dormibacterales</taxon>
        <taxon>Candidatus Dormibacteraceae</taxon>
        <taxon>Candidatus Nephthysia</taxon>
    </lineage>
</organism>
<name>A0A934K707_9BACT</name>
<accession>A0A934K707</accession>
<protein>
    <submittedName>
        <fullName evidence="2">Uncharacterized protein</fullName>
    </submittedName>
</protein>
<keyword evidence="3" id="KW-1185">Reference proteome</keyword>
<feature type="region of interest" description="Disordered" evidence="1">
    <location>
        <begin position="57"/>
        <end position="76"/>
    </location>
</feature>
<evidence type="ECO:0000313" key="3">
    <source>
        <dbReference type="Proteomes" id="UP000612893"/>
    </source>
</evidence>
<comment type="caution">
    <text evidence="2">The sequence shown here is derived from an EMBL/GenBank/DDBJ whole genome shotgun (WGS) entry which is preliminary data.</text>
</comment>
<gene>
    <name evidence="2" type="ORF">JF922_18605</name>
</gene>
<sequence>MAIIEERQARISQLKHAHQEALNALLRMRLEGQNGLELSGAIEHAQRAANTLFAARLDQEETRQESTEEVSATTPA</sequence>
<evidence type="ECO:0000313" key="2">
    <source>
        <dbReference type="EMBL" id="MBJ7600074.1"/>
    </source>
</evidence>
<feature type="compositionally biased region" description="Basic and acidic residues" evidence="1">
    <location>
        <begin position="57"/>
        <end position="66"/>
    </location>
</feature>
<reference evidence="2" key="1">
    <citation type="submission" date="2020-10" db="EMBL/GenBank/DDBJ databases">
        <title>Ca. Dormibacterota MAGs.</title>
        <authorList>
            <person name="Montgomery K."/>
        </authorList>
    </citation>
    <scope>NUCLEOTIDE SEQUENCE [LARGE SCALE GENOMIC DNA]</scope>
    <source>
        <strain evidence="2">SC8812_S17_10</strain>
    </source>
</reference>
<evidence type="ECO:0000256" key="1">
    <source>
        <dbReference type="SAM" id="MobiDB-lite"/>
    </source>
</evidence>
<dbReference type="Proteomes" id="UP000612893">
    <property type="component" value="Unassembled WGS sequence"/>
</dbReference>
<dbReference type="EMBL" id="JAEKNR010000186">
    <property type="protein sequence ID" value="MBJ7600074.1"/>
    <property type="molecule type" value="Genomic_DNA"/>
</dbReference>
<dbReference type="AlphaFoldDB" id="A0A934K707"/>